<dbReference type="SUPFAM" id="SSF48371">
    <property type="entry name" value="ARM repeat"/>
    <property type="match status" value="1"/>
</dbReference>
<dbReference type="PANTHER" id="PTHR15245">
    <property type="entry name" value="SYMPLEKIN-RELATED"/>
    <property type="match status" value="1"/>
</dbReference>
<dbReference type="GO" id="GO:0005847">
    <property type="term" value="C:mRNA cleavage and polyadenylation specificity factor complex"/>
    <property type="evidence" value="ECO:0007669"/>
    <property type="project" value="EnsemblFungi"/>
</dbReference>
<dbReference type="AlphaFoldDB" id="S9Q2F4"/>
<evidence type="ECO:0000313" key="6">
    <source>
        <dbReference type="EMBL" id="EPX73888.1"/>
    </source>
</evidence>
<reference evidence="6 7" key="1">
    <citation type="journal article" date="2011" name="Science">
        <title>Comparative functional genomics of the fission yeasts.</title>
        <authorList>
            <person name="Rhind N."/>
            <person name="Chen Z."/>
            <person name="Yassour M."/>
            <person name="Thompson D.A."/>
            <person name="Haas B.J."/>
            <person name="Habib N."/>
            <person name="Wapinski I."/>
            <person name="Roy S."/>
            <person name="Lin M.F."/>
            <person name="Heiman D.I."/>
            <person name="Young S.K."/>
            <person name="Furuya K."/>
            <person name="Guo Y."/>
            <person name="Pidoux A."/>
            <person name="Chen H.M."/>
            <person name="Robbertse B."/>
            <person name="Goldberg J.M."/>
            <person name="Aoki K."/>
            <person name="Bayne E.H."/>
            <person name="Berlin A.M."/>
            <person name="Desjardins C.A."/>
            <person name="Dobbs E."/>
            <person name="Dukaj L."/>
            <person name="Fan L."/>
            <person name="FitzGerald M.G."/>
            <person name="French C."/>
            <person name="Gujja S."/>
            <person name="Hansen K."/>
            <person name="Keifenheim D."/>
            <person name="Levin J.Z."/>
            <person name="Mosher R.A."/>
            <person name="Mueller C.A."/>
            <person name="Pfiffner J."/>
            <person name="Priest M."/>
            <person name="Russ C."/>
            <person name="Smialowska A."/>
            <person name="Swoboda P."/>
            <person name="Sykes S.M."/>
            <person name="Vaughn M."/>
            <person name="Vengrova S."/>
            <person name="Yoder R."/>
            <person name="Zeng Q."/>
            <person name="Allshire R."/>
            <person name="Baulcombe D."/>
            <person name="Birren B.W."/>
            <person name="Brown W."/>
            <person name="Ekwall K."/>
            <person name="Kellis M."/>
            <person name="Leatherwood J."/>
            <person name="Levin H."/>
            <person name="Margalit H."/>
            <person name="Martienssen R."/>
            <person name="Nieduszynski C.A."/>
            <person name="Spatafora J.W."/>
            <person name="Friedman N."/>
            <person name="Dalgaard J.Z."/>
            <person name="Baumann P."/>
            <person name="Niki H."/>
            <person name="Regev A."/>
            <person name="Nusbaum C."/>
        </authorList>
    </citation>
    <scope>NUCLEOTIDE SEQUENCE [LARGE SCALE GENOMIC DNA]</scope>
    <source>
        <strain evidence="7">yFS286</strain>
    </source>
</reference>
<dbReference type="OrthoDB" id="331600at2759"/>
<evidence type="ECO:0000256" key="3">
    <source>
        <dbReference type="ARBA" id="ARBA00023242"/>
    </source>
</evidence>
<dbReference type="Gene3D" id="1.25.10.10">
    <property type="entry name" value="Leucine-rich Repeat Variant"/>
    <property type="match status" value="1"/>
</dbReference>
<organism evidence="6 7">
    <name type="scientific">Schizosaccharomyces octosporus (strain yFS286)</name>
    <name type="common">Fission yeast</name>
    <name type="synonym">Octosporomyces octosporus</name>
    <dbReference type="NCBI Taxonomy" id="483514"/>
    <lineage>
        <taxon>Eukaryota</taxon>
        <taxon>Fungi</taxon>
        <taxon>Dikarya</taxon>
        <taxon>Ascomycota</taxon>
        <taxon>Taphrinomycotina</taxon>
        <taxon>Schizosaccharomycetes</taxon>
        <taxon>Schizosaccharomycetales</taxon>
        <taxon>Schizosaccharomycetaceae</taxon>
        <taxon>Schizosaccharomyces</taxon>
    </lineage>
</organism>
<feature type="region of interest" description="Disordered" evidence="4">
    <location>
        <begin position="405"/>
        <end position="427"/>
    </location>
</feature>
<dbReference type="OMA" id="AREMCLN"/>
<accession>S9Q2F4</accession>
<dbReference type="EMBL" id="KE503206">
    <property type="protein sequence ID" value="EPX73888.1"/>
    <property type="molecule type" value="Genomic_DNA"/>
</dbReference>
<feature type="region of interest" description="Disordered" evidence="4">
    <location>
        <begin position="707"/>
        <end position="732"/>
    </location>
</feature>
<dbReference type="InterPro" id="IPR016024">
    <property type="entry name" value="ARM-type_fold"/>
</dbReference>
<feature type="compositionally biased region" description="Basic and acidic residues" evidence="4">
    <location>
        <begin position="721"/>
        <end position="732"/>
    </location>
</feature>
<proteinExistence type="predicted"/>
<evidence type="ECO:0000259" key="5">
    <source>
        <dbReference type="Pfam" id="PF11935"/>
    </source>
</evidence>
<dbReference type="InterPro" id="IPR011989">
    <property type="entry name" value="ARM-like"/>
</dbReference>
<dbReference type="InterPro" id="IPR032460">
    <property type="entry name" value="Symplekin/Pta1_N"/>
</dbReference>
<keyword evidence="2" id="KW-0507">mRNA processing</keyword>
<evidence type="ECO:0000256" key="4">
    <source>
        <dbReference type="SAM" id="MobiDB-lite"/>
    </source>
</evidence>
<keyword evidence="7" id="KW-1185">Reference proteome</keyword>
<dbReference type="Pfam" id="PF11935">
    <property type="entry name" value="SYMPK_PTA1_N"/>
    <property type="match status" value="1"/>
</dbReference>
<dbReference type="PANTHER" id="PTHR15245:SF20">
    <property type="entry name" value="SYMPLEKIN"/>
    <property type="match status" value="1"/>
</dbReference>
<keyword evidence="3" id="KW-0539">Nucleus</keyword>
<comment type="subcellular location">
    <subcellularLocation>
        <location evidence="1">Nucleus</location>
    </subcellularLocation>
</comment>
<name>S9Q2F4_SCHOY</name>
<dbReference type="Proteomes" id="UP000016088">
    <property type="component" value="Unassembled WGS sequence"/>
</dbReference>
<protein>
    <submittedName>
        <fullName evidence="6">mRNA cleavage and polyadenylation specificity factor complex subunit Pta1</fullName>
    </submittedName>
</protein>
<dbReference type="InterPro" id="IPR021850">
    <property type="entry name" value="Symplekin/Pta1"/>
</dbReference>
<feature type="domain" description="Symplekin/Pta1 N-terminal" evidence="5">
    <location>
        <begin position="87"/>
        <end position="297"/>
    </location>
</feature>
<feature type="compositionally biased region" description="Acidic residues" evidence="4">
    <location>
        <begin position="414"/>
        <end position="427"/>
    </location>
</feature>
<dbReference type="HOGENOM" id="CLU_021804_0_0_1"/>
<evidence type="ECO:0000256" key="1">
    <source>
        <dbReference type="ARBA" id="ARBA00004123"/>
    </source>
</evidence>
<dbReference type="RefSeq" id="XP_013017049.1">
    <property type="nucleotide sequence ID" value="XM_013161595.1"/>
</dbReference>
<evidence type="ECO:0000313" key="7">
    <source>
        <dbReference type="Proteomes" id="UP000016088"/>
    </source>
</evidence>
<sequence>MEQPEADEHIARLNQARDIVKEDESLFPEIVKNILSVANYSDLRFKKWMSSFLWFGFSSKRVDFDQKVELAVACLGTISTLLSFDNEEVKKDIILCCCTLYPLVFFHCCTCADDTQSWETVSKIKQDILSLFDSSTNHLKISCIKFISTIILTQSSGIRDPRLVTKSDVSLSKVPTNHPFLNPTVLKQEAFDIFHKLFTVFSSKVLSPLFITSVLNVLPIIAKRRKEHGPLIVENLLDFHLPNPKETNGETAALDKLARRCIEKNLKVTLLHLTKNAGISSSLVEKIHAYLSGQIYQNKTDDQAKKRHASTPNFISSKRAKSSAVQSLMDRIQPREVEEDSIALNNPLVNIFASQAATNPLASFDVTAIPVEVVTEIVLACLRQLDNDYFHQQINMLRERVRSLSEPETLGLDQEADEEEDDDYEPPEVDVQTINASVEREAARFEGITPSVVNTDTFELPTPEALSPMAVLEYFHSSLSRLFDYSSQFERTIVSSSNLQNLTLDNVDNTVWDKHHWSLLLPRLCTRGLNNYQPVNPDEQQGESSFTLSSFVRGQLFTYIASNWRACTNLTLNWLSEEWYNDRLMMENETKEESSVKWEGPQYERWALRIIDSVLPYLEMKDKVFMIFLSELPELTDAMIEKVKFICLDPDKSKLGFMTLQYLIKFRLPARNQCLDLLQKMWWENEDVRRSAQTLLERWRPDFVKSASEELSQSNSQPADGESKSSEEVVLN</sequence>
<dbReference type="VEuPathDB" id="FungiDB:SOCG_03107"/>
<dbReference type="eggNOG" id="KOG1895">
    <property type="taxonomic scope" value="Eukaryota"/>
</dbReference>
<feature type="compositionally biased region" description="Polar residues" evidence="4">
    <location>
        <begin position="709"/>
        <end position="718"/>
    </location>
</feature>
<evidence type="ECO:0000256" key="2">
    <source>
        <dbReference type="ARBA" id="ARBA00022664"/>
    </source>
</evidence>
<gene>
    <name evidence="6" type="ORF">SOCG_03107</name>
</gene>
<dbReference type="GeneID" id="25032079"/>
<dbReference type="GO" id="GO:0006397">
    <property type="term" value="P:mRNA processing"/>
    <property type="evidence" value="ECO:0007669"/>
    <property type="project" value="UniProtKB-KW"/>
</dbReference>